<reference evidence="1 2" key="1">
    <citation type="submission" date="2021-06" db="EMBL/GenBank/DDBJ databases">
        <authorList>
            <person name="Palmer J.M."/>
        </authorList>
    </citation>
    <scope>NUCLEOTIDE SEQUENCE [LARGE SCALE GENOMIC DNA]</scope>
    <source>
        <strain evidence="1 2">AS_MEX2019</strain>
        <tissue evidence="1">Muscle</tissue>
    </source>
</reference>
<evidence type="ECO:0000313" key="1">
    <source>
        <dbReference type="EMBL" id="MEQ2279380.1"/>
    </source>
</evidence>
<proteinExistence type="predicted"/>
<sequence length="77" mass="8574">MCVCVCVLHVKTGKGHAHPLLSLGHLQDRILHVFSFLVTTAKETSFAEIISKCDPNQGQFSFRNKLIRIFGVPARPN</sequence>
<dbReference type="EMBL" id="JAHRIP010000478">
    <property type="protein sequence ID" value="MEQ2279380.1"/>
    <property type="molecule type" value="Genomic_DNA"/>
</dbReference>
<protein>
    <recommendedName>
        <fullName evidence="3">Secreted protein</fullName>
    </recommendedName>
</protein>
<dbReference type="Proteomes" id="UP001469553">
    <property type="component" value="Unassembled WGS sequence"/>
</dbReference>
<name>A0ABV0XD51_9TELE</name>
<evidence type="ECO:0000313" key="2">
    <source>
        <dbReference type="Proteomes" id="UP001469553"/>
    </source>
</evidence>
<organism evidence="1 2">
    <name type="scientific">Ameca splendens</name>
    <dbReference type="NCBI Taxonomy" id="208324"/>
    <lineage>
        <taxon>Eukaryota</taxon>
        <taxon>Metazoa</taxon>
        <taxon>Chordata</taxon>
        <taxon>Craniata</taxon>
        <taxon>Vertebrata</taxon>
        <taxon>Euteleostomi</taxon>
        <taxon>Actinopterygii</taxon>
        <taxon>Neopterygii</taxon>
        <taxon>Teleostei</taxon>
        <taxon>Neoteleostei</taxon>
        <taxon>Acanthomorphata</taxon>
        <taxon>Ovalentaria</taxon>
        <taxon>Atherinomorphae</taxon>
        <taxon>Cyprinodontiformes</taxon>
        <taxon>Goodeidae</taxon>
        <taxon>Ameca</taxon>
    </lineage>
</organism>
<accession>A0ABV0XD51</accession>
<comment type="caution">
    <text evidence="1">The sequence shown here is derived from an EMBL/GenBank/DDBJ whole genome shotgun (WGS) entry which is preliminary data.</text>
</comment>
<evidence type="ECO:0008006" key="3">
    <source>
        <dbReference type="Google" id="ProtNLM"/>
    </source>
</evidence>
<keyword evidence="2" id="KW-1185">Reference proteome</keyword>
<gene>
    <name evidence="1" type="ORF">AMECASPLE_008806</name>
</gene>